<protein>
    <submittedName>
        <fullName evidence="4">Thiamine phosphate synthase</fullName>
    </submittedName>
</protein>
<gene>
    <name evidence="4" type="ORF">ATY39_11670</name>
</gene>
<evidence type="ECO:0000256" key="1">
    <source>
        <dbReference type="ARBA" id="ARBA00004948"/>
    </source>
</evidence>
<dbReference type="NCBIfam" id="NF005819">
    <property type="entry name" value="PRK07695.1"/>
    <property type="match status" value="1"/>
</dbReference>
<dbReference type="GO" id="GO:0005737">
    <property type="term" value="C:cytoplasm"/>
    <property type="evidence" value="ECO:0007669"/>
    <property type="project" value="TreeGrafter"/>
</dbReference>
<name>A0A143HE94_9BACL</name>
<feature type="domain" description="Thiamine phosphate synthase/TenI" evidence="3">
    <location>
        <begin position="25"/>
        <end position="181"/>
    </location>
</feature>
<evidence type="ECO:0000313" key="4">
    <source>
        <dbReference type="EMBL" id="AMX00023.1"/>
    </source>
</evidence>
<evidence type="ECO:0000259" key="3">
    <source>
        <dbReference type="Pfam" id="PF02581"/>
    </source>
</evidence>
<dbReference type="OrthoDB" id="9815348at2"/>
<dbReference type="InterPro" id="IPR036206">
    <property type="entry name" value="ThiamineP_synth_sf"/>
</dbReference>
<dbReference type="InterPro" id="IPR013785">
    <property type="entry name" value="Aldolase_TIM"/>
</dbReference>
<dbReference type="Pfam" id="PF02581">
    <property type="entry name" value="TMP-TENI"/>
    <property type="match status" value="1"/>
</dbReference>
<dbReference type="Proteomes" id="UP000076021">
    <property type="component" value="Chromosome"/>
</dbReference>
<dbReference type="SUPFAM" id="SSF51391">
    <property type="entry name" value="Thiamin phosphate synthase"/>
    <property type="match status" value="1"/>
</dbReference>
<dbReference type="CDD" id="cd00564">
    <property type="entry name" value="TMP_TenI"/>
    <property type="match status" value="1"/>
</dbReference>
<dbReference type="Gene3D" id="3.20.20.70">
    <property type="entry name" value="Aldolase class I"/>
    <property type="match status" value="1"/>
</dbReference>
<dbReference type="PANTHER" id="PTHR20857">
    <property type="entry name" value="THIAMINE-PHOSPHATE PYROPHOSPHORYLASE"/>
    <property type="match status" value="1"/>
</dbReference>
<dbReference type="GO" id="GO:0009228">
    <property type="term" value="P:thiamine biosynthetic process"/>
    <property type="evidence" value="ECO:0007669"/>
    <property type="project" value="UniProtKB-KW"/>
</dbReference>
<dbReference type="STRING" id="241244.ATY39_11670"/>
<keyword evidence="2" id="KW-0784">Thiamine biosynthesis</keyword>
<proteinExistence type="predicted"/>
<dbReference type="KEGG" id="rst:ATY39_11670"/>
<dbReference type="GO" id="GO:0004789">
    <property type="term" value="F:thiamine-phosphate diphosphorylase activity"/>
    <property type="evidence" value="ECO:0007669"/>
    <property type="project" value="TreeGrafter"/>
</dbReference>
<dbReference type="AlphaFoldDB" id="A0A143HE94"/>
<comment type="pathway">
    <text evidence="1">Cofactor biosynthesis; thiamine diphosphate biosynthesis.</text>
</comment>
<sequence>MNRELHIVSTGRQPIPEMIGIAKEIHPYIDAFHIREKQKTARELMEIVNQLKAEGVPSEKIVINDRLDVGAVTRVKGVQLANHSLDIEVVKDVFPALRLGCSVHTVEEAIYASECGADYVIYGHIFPSQSKQDKEPRGLEKLKELTMNVKIPVIAIGGIQFENVEQVLEAGAQGIAVLSGVMLANDPVQAVKKYSAKLRLRESPLSK</sequence>
<dbReference type="EMBL" id="CP014806">
    <property type="protein sequence ID" value="AMX00023.1"/>
    <property type="molecule type" value="Genomic_DNA"/>
</dbReference>
<dbReference type="RefSeq" id="WP_066789969.1">
    <property type="nucleotide sequence ID" value="NZ_CP014806.1"/>
</dbReference>
<organism evidence="4 5">
    <name type="scientific">Rummeliibacillus stabekisii</name>
    <dbReference type="NCBI Taxonomy" id="241244"/>
    <lineage>
        <taxon>Bacteria</taxon>
        <taxon>Bacillati</taxon>
        <taxon>Bacillota</taxon>
        <taxon>Bacilli</taxon>
        <taxon>Bacillales</taxon>
        <taxon>Caryophanaceae</taxon>
        <taxon>Rummeliibacillus</taxon>
    </lineage>
</organism>
<evidence type="ECO:0000256" key="2">
    <source>
        <dbReference type="ARBA" id="ARBA00022977"/>
    </source>
</evidence>
<reference evidence="5" key="2">
    <citation type="submission" date="2016-03" db="EMBL/GenBank/DDBJ databases">
        <authorList>
            <person name="Ploux O."/>
        </authorList>
    </citation>
    <scope>NUCLEOTIDE SEQUENCE [LARGE SCALE GENOMIC DNA]</scope>
    <source>
        <strain evidence="5">PP9</strain>
    </source>
</reference>
<keyword evidence="5" id="KW-1185">Reference proteome</keyword>
<dbReference type="PANTHER" id="PTHR20857:SF22">
    <property type="entry name" value="THIAZOLE TAUTOMERASE"/>
    <property type="match status" value="1"/>
</dbReference>
<evidence type="ECO:0000313" key="5">
    <source>
        <dbReference type="Proteomes" id="UP000076021"/>
    </source>
</evidence>
<accession>A0A143HE94</accession>
<reference evidence="4 5" key="1">
    <citation type="journal article" date="2016" name="Genome Announc.">
        <title>Whole-Genome Sequence of Rummeliibacillus stabekisii Strain PP9 Isolated from Antarctic Soil.</title>
        <authorList>
            <person name="da Mota F.F."/>
            <person name="Vollu R.E."/>
            <person name="Jurelevicius D."/>
            <person name="Seldin L."/>
        </authorList>
    </citation>
    <scope>NUCLEOTIDE SEQUENCE [LARGE SCALE GENOMIC DNA]</scope>
    <source>
        <strain evidence="4 5">PP9</strain>
    </source>
</reference>
<dbReference type="InterPro" id="IPR022998">
    <property type="entry name" value="ThiamineP_synth_TenI"/>
</dbReference>